<evidence type="ECO:0000256" key="2">
    <source>
        <dbReference type="SAM" id="Phobius"/>
    </source>
</evidence>
<feature type="compositionally biased region" description="Basic and acidic residues" evidence="1">
    <location>
        <begin position="593"/>
        <end position="602"/>
    </location>
</feature>
<dbReference type="CDD" id="cd22265">
    <property type="entry name" value="UDM1_RNF168"/>
    <property type="match status" value="1"/>
</dbReference>
<feature type="transmembrane region" description="Helical" evidence="2">
    <location>
        <begin position="12"/>
        <end position="32"/>
    </location>
</feature>
<feature type="region of interest" description="Disordered" evidence="1">
    <location>
        <begin position="311"/>
        <end position="332"/>
    </location>
</feature>
<organism evidence="3 4">
    <name type="scientific">Mucilaginibacter dorajii</name>
    <dbReference type="NCBI Taxonomy" id="692994"/>
    <lineage>
        <taxon>Bacteria</taxon>
        <taxon>Pseudomonadati</taxon>
        <taxon>Bacteroidota</taxon>
        <taxon>Sphingobacteriia</taxon>
        <taxon>Sphingobacteriales</taxon>
        <taxon>Sphingobacteriaceae</taxon>
        <taxon>Mucilaginibacter</taxon>
    </lineage>
</organism>
<evidence type="ECO:0000313" key="3">
    <source>
        <dbReference type="EMBL" id="GAA3961760.1"/>
    </source>
</evidence>
<dbReference type="RefSeq" id="WP_259092017.1">
    <property type="nucleotide sequence ID" value="NZ_BAAAZC010000006.1"/>
</dbReference>
<gene>
    <name evidence="3" type="ORF">GCM10022210_07060</name>
</gene>
<feature type="compositionally biased region" description="Polar residues" evidence="1">
    <location>
        <begin position="311"/>
        <end position="320"/>
    </location>
</feature>
<protein>
    <recommendedName>
        <fullName evidence="5">DUF748 domain-containing protein</fullName>
    </recommendedName>
</protein>
<reference evidence="4" key="1">
    <citation type="journal article" date="2019" name="Int. J. Syst. Evol. Microbiol.">
        <title>The Global Catalogue of Microorganisms (GCM) 10K type strain sequencing project: providing services to taxonomists for standard genome sequencing and annotation.</title>
        <authorList>
            <consortium name="The Broad Institute Genomics Platform"/>
            <consortium name="The Broad Institute Genome Sequencing Center for Infectious Disease"/>
            <person name="Wu L."/>
            <person name="Ma J."/>
        </authorList>
    </citation>
    <scope>NUCLEOTIDE SEQUENCE [LARGE SCALE GENOMIC DNA]</scope>
    <source>
        <strain evidence="4">JCM 16601</strain>
    </source>
</reference>
<feature type="compositionally biased region" description="Basic and acidic residues" evidence="1">
    <location>
        <begin position="560"/>
        <end position="584"/>
    </location>
</feature>
<proteinExistence type="predicted"/>
<dbReference type="EMBL" id="BAAAZC010000006">
    <property type="protein sequence ID" value="GAA3961760.1"/>
    <property type="molecule type" value="Genomic_DNA"/>
</dbReference>
<dbReference type="Proteomes" id="UP001500742">
    <property type="component" value="Unassembled WGS sequence"/>
</dbReference>
<name>A0ABP7P981_9SPHI</name>
<keyword evidence="2" id="KW-0812">Transmembrane</keyword>
<keyword evidence="2" id="KW-0472">Membrane</keyword>
<keyword evidence="2" id="KW-1133">Transmembrane helix</keyword>
<accession>A0ABP7P981</accession>
<evidence type="ECO:0000256" key="1">
    <source>
        <dbReference type="SAM" id="MobiDB-lite"/>
    </source>
</evidence>
<comment type="caution">
    <text evidence="3">The sequence shown here is derived from an EMBL/GenBank/DDBJ whole genome shotgun (WGS) entry which is preliminary data.</text>
</comment>
<keyword evidence="4" id="KW-1185">Reference proteome</keyword>
<evidence type="ECO:0008006" key="5">
    <source>
        <dbReference type="Google" id="ProtNLM"/>
    </source>
</evidence>
<sequence>MKLKFLKHKWQKLTFNFVLIPVTVIFIIALILNQRLAPILATELREAVLTGSDSLYHADFSKAELHLLEGKVTFYNINMVPDTAIYNKRKLQHLATNNLITLHVKKLILQHVHPFSYYFRHKLRISEIILNEPELNVSYQLNHTQDTVLKDHRTAWQKISKVLHSIQIDHIYLNDVKFKYKDYSGHKLAISTLKEMNISVSDLLIDSLTQTDKSRFSYCKEIVTELNNYSGKTDNGLYDYRIKYLKLSTLTSRLNVVGLQLEPAKSDVFFNKTQSDRVTVAVDSLQLNNFDYLLYHKYRILNASSLQLHNGSVRVSNNPNKSKKDEDEGDAVSTFPNMMVRNTDANLTIDTIHLKNINVEYAEFNNDSKKTGTVLFNNTSGSFYNVTTNKKAIEKNNITRADLSSYFMNRGHLTAQFLFNLTDKDAAFSYKGSLGPFAANKINQASMALAMVKISSGSVKQFNFDIQANSKVFKGNVSLLYNDLKVSLLKADTAHNQLKKQSLMSIFANLFVIKRNNPDAAGVVPRTTYVVYHRPKDSPFFKTVWRTLLEGIKPAVGLDEKSKRATNQRIEEHNQNKKERQIKKAERKKHREERKLEKEQGR</sequence>
<feature type="region of interest" description="Disordered" evidence="1">
    <location>
        <begin position="560"/>
        <end position="602"/>
    </location>
</feature>
<evidence type="ECO:0000313" key="4">
    <source>
        <dbReference type="Proteomes" id="UP001500742"/>
    </source>
</evidence>